<dbReference type="AlphaFoldDB" id="A0A6J6VM11"/>
<dbReference type="InterPro" id="IPR023158">
    <property type="entry name" value="YerB-like_sf"/>
</dbReference>
<feature type="domain" description="DUF3048" evidence="2">
    <location>
        <begin position="53"/>
        <end position="179"/>
    </location>
</feature>
<feature type="compositionally biased region" description="Low complexity" evidence="1">
    <location>
        <begin position="334"/>
        <end position="350"/>
    </location>
</feature>
<name>A0A6J6VM11_9ZZZZ</name>
<dbReference type="PROSITE" id="PS51257">
    <property type="entry name" value="PROKAR_LIPOPROTEIN"/>
    <property type="match status" value="1"/>
</dbReference>
<dbReference type="SUPFAM" id="SSF159774">
    <property type="entry name" value="YerB-like"/>
    <property type="match status" value="1"/>
</dbReference>
<dbReference type="Pfam" id="PF17479">
    <property type="entry name" value="DUF3048_C"/>
    <property type="match status" value="1"/>
</dbReference>
<proteinExistence type="predicted"/>
<evidence type="ECO:0000256" key="1">
    <source>
        <dbReference type="SAM" id="MobiDB-lite"/>
    </source>
</evidence>
<accession>A0A6J6VM11</accession>
<dbReference type="InterPro" id="IPR035328">
    <property type="entry name" value="DUF3048_C"/>
</dbReference>
<gene>
    <name evidence="4" type="ORF">UFOPK2894_00673</name>
</gene>
<evidence type="ECO:0000259" key="3">
    <source>
        <dbReference type="Pfam" id="PF17479"/>
    </source>
</evidence>
<sequence>MRASKKKISIPILIFLLTACGSASDSSSSTSSELPAIPKPLVHPLSGRDAISSAVLAVKIDDTEPAHPQIGLASADVVYVEQVEGGLTRLAAIFSSEIPPQIGPVRSARISDIDILAPYGRVAFAYSGAQSKLLPVIAKANVVNLGAQRESPKIYYRDKSRYAPTNLILDPIALLAKAEGVVNAQDVGWHFGPLPAGGETLTSVEMRWPSSWYLATWSASDNRWLLSHDGDPDVDSLGGQLGPSTLVVQLVRIHPSEYGDKFGGNTPMSETVGTGEALVLRDGRVFKTTWSRPDMASGTTFTLPNGKEMLFAPGQVWIWLADRTKSPKILPDRTPVATPVAPTTAKTAAPSPSPSK</sequence>
<reference evidence="4" key="1">
    <citation type="submission" date="2020-05" db="EMBL/GenBank/DDBJ databases">
        <authorList>
            <person name="Chiriac C."/>
            <person name="Salcher M."/>
            <person name="Ghai R."/>
            <person name="Kavagutti S V."/>
        </authorList>
    </citation>
    <scope>NUCLEOTIDE SEQUENCE</scope>
</reference>
<dbReference type="Gene3D" id="3.50.90.10">
    <property type="entry name" value="YerB-like"/>
    <property type="match status" value="1"/>
</dbReference>
<organism evidence="4">
    <name type="scientific">freshwater metagenome</name>
    <dbReference type="NCBI Taxonomy" id="449393"/>
    <lineage>
        <taxon>unclassified sequences</taxon>
        <taxon>metagenomes</taxon>
        <taxon>ecological metagenomes</taxon>
    </lineage>
</organism>
<dbReference type="Pfam" id="PF11258">
    <property type="entry name" value="DUF3048"/>
    <property type="match status" value="1"/>
</dbReference>
<dbReference type="InterPro" id="IPR021416">
    <property type="entry name" value="DUF3048_N"/>
</dbReference>
<evidence type="ECO:0000313" key="4">
    <source>
        <dbReference type="EMBL" id="CAB4772624.1"/>
    </source>
</evidence>
<protein>
    <submittedName>
        <fullName evidence="4">Unannotated protein</fullName>
    </submittedName>
</protein>
<dbReference type="EMBL" id="CAEZZQ010000032">
    <property type="protein sequence ID" value="CAB4772624.1"/>
    <property type="molecule type" value="Genomic_DNA"/>
</dbReference>
<feature type="domain" description="DUF3048" evidence="3">
    <location>
        <begin position="216"/>
        <end position="318"/>
    </location>
</feature>
<evidence type="ECO:0000259" key="2">
    <source>
        <dbReference type="Pfam" id="PF11258"/>
    </source>
</evidence>
<feature type="region of interest" description="Disordered" evidence="1">
    <location>
        <begin position="328"/>
        <end position="356"/>
    </location>
</feature>